<organism evidence="4">
    <name type="scientific">uncultured spirochete</name>
    <dbReference type="NCBI Taxonomy" id="156406"/>
    <lineage>
        <taxon>Bacteria</taxon>
        <taxon>Pseudomonadati</taxon>
        <taxon>Spirochaetota</taxon>
        <taxon>Spirochaetia</taxon>
        <taxon>Spirochaetales</taxon>
        <taxon>environmental samples</taxon>
    </lineage>
</organism>
<dbReference type="InterPro" id="IPR005835">
    <property type="entry name" value="NTP_transferase_dom"/>
</dbReference>
<name>A0A3P3XGK0_9SPIR</name>
<dbReference type="CDD" id="cd02509">
    <property type="entry name" value="GDP-M1P_Guanylyltransferase"/>
    <property type="match status" value="1"/>
</dbReference>
<evidence type="ECO:0000313" key="4">
    <source>
        <dbReference type="EMBL" id="SLM11023.1"/>
    </source>
</evidence>
<keyword evidence="4" id="KW-0548">Nucleotidyltransferase</keyword>
<dbReference type="Pfam" id="PF22640">
    <property type="entry name" value="ManC_GMP_beta-helix"/>
    <property type="match status" value="1"/>
</dbReference>
<dbReference type="SUPFAM" id="SSF159283">
    <property type="entry name" value="Guanosine diphospho-D-mannose pyrophosphorylase/mannose-6-phosphate isomerase linker domain"/>
    <property type="match status" value="1"/>
</dbReference>
<feature type="region of interest" description="Disordered" evidence="1">
    <location>
        <begin position="311"/>
        <end position="333"/>
    </location>
</feature>
<dbReference type="PANTHER" id="PTHR46390">
    <property type="entry name" value="MANNOSE-1-PHOSPHATE GUANYLYLTRANSFERASE"/>
    <property type="match status" value="1"/>
</dbReference>
<dbReference type="InterPro" id="IPR054566">
    <property type="entry name" value="ManC/GMP-like_b-helix"/>
</dbReference>
<evidence type="ECO:0000259" key="2">
    <source>
        <dbReference type="Pfam" id="PF00483"/>
    </source>
</evidence>
<keyword evidence="4" id="KW-0808">Transferase</keyword>
<sequence>MSRYAVILAGGSGVRLWPLSRESMPKQLIPVLKGKSLLEAAFERLEGVIPPERRWACGGARYETVVRTKIPAIGRYIGEPEGRDTLAAIALSCALVRKEAPDAAVAFLTSDHVIEPVERFREALRAAFATAEAHPDTLMTFGVAPTFAATGYGYLELGEQLRKRGSDPFLQMAAEEAGANAAIRRVRRFREKPDLATAERFVAEGPAHYLWNSGMFVFKASRLLELLAKYEPAIAEAIERIARAESSEEQAALMRDIYPTITKKSVDYGIMEPASQDSDVTIACVPLDLEWKDIGSWNAYGSLADPDPQGNGAMLAAARSPRHAEGTPTAQDRPETLFVESTGNLAVTTDPSHLIAFLGCKDIVVVHTPDATLVCPKNKVEELKKLYPFVSQQHKE</sequence>
<gene>
    <name evidence="4" type="primary">manC</name>
    <name evidence="4" type="ORF">SPIROBIBN47_170004</name>
</gene>
<dbReference type="SUPFAM" id="SSF53448">
    <property type="entry name" value="Nucleotide-diphospho-sugar transferases"/>
    <property type="match status" value="1"/>
</dbReference>
<dbReference type="Pfam" id="PF00483">
    <property type="entry name" value="NTP_transferase"/>
    <property type="match status" value="1"/>
</dbReference>
<dbReference type="EMBL" id="FWDM01000009">
    <property type="protein sequence ID" value="SLM11023.1"/>
    <property type="molecule type" value="Genomic_DNA"/>
</dbReference>
<dbReference type="InterPro" id="IPR049577">
    <property type="entry name" value="GMPP_N"/>
</dbReference>
<evidence type="ECO:0000259" key="3">
    <source>
        <dbReference type="Pfam" id="PF22640"/>
    </source>
</evidence>
<feature type="domain" description="Nucleotidyl transferase" evidence="2">
    <location>
        <begin position="5"/>
        <end position="301"/>
    </location>
</feature>
<dbReference type="GO" id="GO:0009298">
    <property type="term" value="P:GDP-mannose biosynthetic process"/>
    <property type="evidence" value="ECO:0007669"/>
    <property type="project" value="TreeGrafter"/>
</dbReference>
<accession>A0A3P3XGK0</accession>
<dbReference type="InterPro" id="IPR029044">
    <property type="entry name" value="Nucleotide-diphossugar_trans"/>
</dbReference>
<dbReference type="EC" id="2.7.7.22" evidence="4"/>
<reference evidence="4" key="1">
    <citation type="submission" date="2017-02" db="EMBL/GenBank/DDBJ databases">
        <authorList>
            <person name="Regsiter A."/>
            <person name="William W."/>
        </authorList>
    </citation>
    <scope>NUCLEOTIDE SEQUENCE</scope>
    <source>
        <strain evidence="4">Bib</strain>
    </source>
</reference>
<dbReference type="Gene3D" id="3.90.550.10">
    <property type="entry name" value="Spore Coat Polysaccharide Biosynthesis Protein SpsA, Chain A"/>
    <property type="match status" value="1"/>
</dbReference>
<dbReference type="AlphaFoldDB" id="A0A3P3XGK0"/>
<feature type="domain" description="MannoseP isomerase/GMP-like beta-helix" evidence="3">
    <location>
        <begin position="338"/>
        <end position="386"/>
    </location>
</feature>
<dbReference type="GO" id="GO:0004475">
    <property type="term" value="F:mannose-1-phosphate guanylyltransferase (GTP) activity"/>
    <property type="evidence" value="ECO:0007669"/>
    <property type="project" value="InterPro"/>
</dbReference>
<dbReference type="InterPro" id="IPR051161">
    <property type="entry name" value="Mannose-6P_isomerase_type2"/>
</dbReference>
<dbReference type="PANTHER" id="PTHR46390:SF1">
    <property type="entry name" value="MANNOSE-1-PHOSPHATE GUANYLYLTRANSFERASE"/>
    <property type="match status" value="1"/>
</dbReference>
<proteinExistence type="predicted"/>
<dbReference type="GO" id="GO:0008928">
    <property type="term" value="F:mannose-1-phosphate guanylyltransferase (GDP) activity"/>
    <property type="evidence" value="ECO:0007669"/>
    <property type="project" value="UniProtKB-EC"/>
</dbReference>
<evidence type="ECO:0000256" key="1">
    <source>
        <dbReference type="SAM" id="MobiDB-lite"/>
    </source>
</evidence>
<protein>
    <submittedName>
        <fullName evidence="4">Mannose-1-phosphate guanylyltransferase</fullName>
        <ecNumber evidence="4">2.7.7.22</ecNumber>
    </submittedName>
</protein>